<feature type="transmembrane region" description="Helical" evidence="1">
    <location>
        <begin position="125"/>
        <end position="142"/>
    </location>
</feature>
<dbReference type="KEGG" id="fmg:HYN48_01230"/>
<dbReference type="EMBL" id="CP028811">
    <property type="protein sequence ID" value="AWA28820.1"/>
    <property type="molecule type" value="Genomic_DNA"/>
</dbReference>
<evidence type="ECO:0000256" key="1">
    <source>
        <dbReference type="SAM" id="Phobius"/>
    </source>
</evidence>
<keyword evidence="3" id="KW-1185">Reference proteome</keyword>
<feature type="transmembrane region" description="Helical" evidence="1">
    <location>
        <begin position="63"/>
        <end position="81"/>
    </location>
</feature>
<feature type="transmembrane region" description="Helical" evidence="1">
    <location>
        <begin position="12"/>
        <end position="34"/>
    </location>
</feature>
<dbReference type="NCBIfam" id="TIGR04127">
    <property type="entry name" value="flavo_near_exo"/>
    <property type="match status" value="1"/>
</dbReference>
<proteinExistence type="predicted"/>
<evidence type="ECO:0000313" key="3">
    <source>
        <dbReference type="Proteomes" id="UP000244193"/>
    </source>
</evidence>
<name>A0A2S0RC28_9FLAO</name>
<keyword evidence="1" id="KW-0472">Membrane</keyword>
<accession>A0A2S0RC28</accession>
<keyword evidence="1" id="KW-0812">Transmembrane</keyword>
<evidence type="ECO:0000313" key="2">
    <source>
        <dbReference type="EMBL" id="AWA28820.1"/>
    </source>
</evidence>
<dbReference type="Proteomes" id="UP000244193">
    <property type="component" value="Chromosome"/>
</dbReference>
<dbReference type="InterPro" id="IPR026414">
    <property type="entry name" value="ExosoTase_F-assoc_memb"/>
</dbReference>
<sequence length="149" mass="17538">MLKKILAHKLRALAFIGLVCLMAMVRIFESSLFYDPFLGYFKSEFTGRPLPEFDTIRLTFSLFFRYVLNTVISLGLIYVAFRQKRMVAFSALLYIIFFLLLMVAFFVILYAFGNNATLELFYVRRFLIQPIFVILFLAAFYYQEHAAKK</sequence>
<gene>
    <name evidence="2" type="ORF">HYN48_01230</name>
</gene>
<protein>
    <submittedName>
        <fullName evidence="2">Exosortase F system-associated protein</fullName>
    </submittedName>
</protein>
<reference evidence="2 3" key="1">
    <citation type="submission" date="2018-04" db="EMBL/GenBank/DDBJ databases">
        <title>Genome sequencing of Flavobacterium sp. HYN0048.</title>
        <authorList>
            <person name="Yi H."/>
            <person name="Baek C."/>
        </authorList>
    </citation>
    <scope>NUCLEOTIDE SEQUENCE [LARGE SCALE GENOMIC DNA]</scope>
    <source>
        <strain evidence="2 3">HYN0048</strain>
    </source>
</reference>
<keyword evidence="1" id="KW-1133">Transmembrane helix</keyword>
<dbReference type="AlphaFoldDB" id="A0A2S0RC28"/>
<dbReference type="RefSeq" id="WP_108369407.1">
    <property type="nucleotide sequence ID" value="NZ_CP028811.1"/>
</dbReference>
<organism evidence="2 3">
    <name type="scientific">Flavobacterium magnum</name>
    <dbReference type="NCBI Taxonomy" id="2162713"/>
    <lineage>
        <taxon>Bacteria</taxon>
        <taxon>Pseudomonadati</taxon>
        <taxon>Bacteroidota</taxon>
        <taxon>Flavobacteriia</taxon>
        <taxon>Flavobacteriales</taxon>
        <taxon>Flavobacteriaceae</taxon>
        <taxon>Flavobacterium</taxon>
    </lineage>
</organism>
<feature type="transmembrane region" description="Helical" evidence="1">
    <location>
        <begin position="93"/>
        <end position="113"/>
    </location>
</feature>
<dbReference type="OrthoDB" id="982493at2"/>